<dbReference type="PANTHER" id="PTHR47234">
    <property type="match status" value="1"/>
</dbReference>
<evidence type="ECO:0008006" key="15">
    <source>
        <dbReference type="Google" id="ProtNLM"/>
    </source>
</evidence>
<keyword evidence="4 8" id="KW-0812">Transmembrane</keyword>
<keyword evidence="10" id="KW-0732">Signal</keyword>
<dbReference type="OrthoDB" id="176248at2"/>
<evidence type="ECO:0000256" key="7">
    <source>
        <dbReference type="ARBA" id="ARBA00023237"/>
    </source>
</evidence>
<dbReference type="PANTHER" id="PTHR47234:SF2">
    <property type="entry name" value="TONB-DEPENDENT RECEPTOR"/>
    <property type="match status" value="1"/>
</dbReference>
<evidence type="ECO:0000259" key="12">
    <source>
        <dbReference type="Pfam" id="PF07715"/>
    </source>
</evidence>
<feature type="domain" description="TonB-dependent receptor-like beta-barrel" evidence="11">
    <location>
        <begin position="419"/>
        <end position="945"/>
    </location>
</feature>
<dbReference type="Gene3D" id="2.170.130.10">
    <property type="entry name" value="TonB-dependent receptor, plug domain"/>
    <property type="match status" value="1"/>
</dbReference>
<organism evidence="13 14">
    <name type="scientific">Pseudoalteromonas ulvae</name>
    <dbReference type="NCBI Taxonomy" id="107327"/>
    <lineage>
        <taxon>Bacteria</taxon>
        <taxon>Pseudomonadati</taxon>
        <taxon>Pseudomonadota</taxon>
        <taxon>Gammaproteobacteria</taxon>
        <taxon>Alteromonadales</taxon>
        <taxon>Pseudoalteromonadaceae</taxon>
        <taxon>Pseudoalteromonas</taxon>
    </lineage>
</organism>
<dbReference type="Gene3D" id="2.40.170.20">
    <property type="entry name" value="TonB-dependent receptor, beta-barrel domain"/>
    <property type="match status" value="1"/>
</dbReference>
<evidence type="ECO:0000256" key="6">
    <source>
        <dbReference type="ARBA" id="ARBA00023136"/>
    </source>
</evidence>
<dbReference type="AlphaFoldDB" id="A0A244CU82"/>
<keyword evidence="3 8" id="KW-1134">Transmembrane beta strand</keyword>
<dbReference type="InterPro" id="IPR012910">
    <property type="entry name" value="Plug_dom"/>
</dbReference>
<evidence type="ECO:0000256" key="2">
    <source>
        <dbReference type="ARBA" id="ARBA00022448"/>
    </source>
</evidence>
<proteinExistence type="inferred from homology"/>
<dbReference type="InterPro" id="IPR039426">
    <property type="entry name" value="TonB-dep_rcpt-like"/>
</dbReference>
<dbReference type="RefSeq" id="WP_086742566.1">
    <property type="nucleotide sequence ID" value="NZ_MWPV01000001.1"/>
</dbReference>
<comment type="caution">
    <text evidence="13">The sequence shown here is derived from an EMBL/GenBank/DDBJ whole genome shotgun (WGS) entry which is preliminary data.</text>
</comment>
<feature type="signal peptide" evidence="10">
    <location>
        <begin position="1"/>
        <end position="31"/>
    </location>
</feature>
<evidence type="ECO:0000256" key="8">
    <source>
        <dbReference type="PROSITE-ProRule" id="PRU01360"/>
    </source>
</evidence>
<evidence type="ECO:0000313" key="13">
    <source>
        <dbReference type="EMBL" id="OUL59173.1"/>
    </source>
</evidence>
<dbReference type="SUPFAM" id="SSF56935">
    <property type="entry name" value="Porins"/>
    <property type="match status" value="1"/>
</dbReference>
<dbReference type="InterPro" id="IPR037066">
    <property type="entry name" value="Plug_dom_sf"/>
</dbReference>
<feature type="chain" id="PRO_5012376749" description="TonB-dependent receptor" evidence="10">
    <location>
        <begin position="32"/>
        <end position="987"/>
    </location>
</feature>
<dbReference type="InterPro" id="IPR036942">
    <property type="entry name" value="Beta-barrel_TonB_sf"/>
</dbReference>
<dbReference type="GO" id="GO:0009279">
    <property type="term" value="C:cell outer membrane"/>
    <property type="evidence" value="ECO:0007669"/>
    <property type="project" value="UniProtKB-SubCell"/>
</dbReference>
<dbReference type="Pfam" id="PF07715">
    <property type="entry name" value="Plug"/>
    <property type="match status" value="1"/>
</dbReference>
<dbReference type="PROSITE" id="PS00018">
    <property type="entry name" value="EF_HAND_1"/>
    <property type="match status" value="1"/>
</dbReference>
<evidence type="ECO:0000256" key="5">
    <source>
        <dbReference type="ARBA" id="ARBA00023077"/>
    </source>
</evidence>
<comment type="subcellular location">
    <subcellularLocation>
        <location evidence="1 8">Cell outer membrane</location>
        <topology evidence="1 8">Multi-pass membrane protein</topology>
    </subcellularLocation>
</comment>
<keyword evidence="6 8" id="KW-0472">Membrane</keyword>
<gene>
    <name evidence="13" type="ORF">B1199_02525</name>
</gene>
<evidence type="ECO:0000256" key="4">
    <source>
        <dbReference type="ARBA" id="ARBA00022692"/>
    </source>
</evidence>
<evidence type="ECO:0000259" key="11">
    <source>
        <dbReference type="Pfam" id="PF00593"/>
    </source>
</evidence>
<dbReference type="InterPro" id="IPR018247">
    <property type="entry name" value="EF_Hand_1_Ca_BS"/>
</dbReference>
<protein>
    <recommendedName>
        <fullName evidence="15">TonB-dependent receptor</fullName>
    </recommendedName>
</protein>
<dbReference type="EMBL" id="MWPV01000001">
    <property type="protein sequence ID" value="OUL59173.1"/>
    <property type="molecule type" value="Genomic_DNA"/>
</dbReference>
<dbReference type="PROSITE" id="PS52016">
    <property type="entry name" value="TONB_DEPENDENT_REC_3"/>
    <property type="match status" value="1"/>
</dbReference>
<accession>A0A244CU82</accession>
<evidence type="ECO:0000256" key="9">
    <source>
        <dbReference type="RuleBase" id="RU003357"/>
    </source>
</evidence>
<sequence>MRNSTLSQSIRLALLCSLSTPALVFSQFSLADEDKADKDIEVIAVTGSRIRQIGAESVSPIISIGEKELAFQQEPEVEQILRNLPATIPGDGSNVNNGSAGASTIDLRGLGSQRSLILMDGRRMIPFNYNGSVDSSTIPSALIKSIDIVTGGASATYGSDAIAGAVNVILKNDFEGIDLDIKHARTGDNDGDKNSIALTLGSSLADGKGNAAISLSWMKRDEIRLGDRPLGLLGIDTESGANYEQFLNGEPPVPAPSDCSAPNSVAAGGSTTAIPTRFAIVGGGASASGQFRNDGSLQSDTCSVFNFNPYNFYQTPTERYSATALAHYDVNDDHQVYTNFSFTNTSVDTQVAPSGTFGASFDLPLRNPLIGDQARQFMIDAGNTALASNLLNSSNWQDINGNGVVDQDDYLRVQLRRRTEELGARTERYDSEQFQFVVGTRGLLAGDWEYDAYYQYGESNRTTVRAGYTNLTNIQNALDTFDGVTCNNGDATCVPINLFGGFGTITDEMAGYAQAIALQQQKYSQEIATVIVNGPVEYIQLPTADAPLAMSFGYETRTEKGLFEPDECLKLAPSSCQGGAGGNQLPIEGGFKVDEFFLEGALPILADLPAAQSLDLSFGYRWADYDTVGNNETWKLGFNWRPVESVLFRVMQQQATRAPNVGEIASPVVTGLDNAKYDPCSVGNPNAIDATLRQLCISTGMSDAQVGNVQDVVSGQVSVISGSDPANPPGAEQADTFTAGIVWTPEFDFADGLTLTVDYYDIDIQDIIGSFSAQEILDSCYVLGDTTECAKIQRIGGDLTVAGAGIQQFTTNLKYQRAEGVEVGFNIAFDLTDYGQLEFSGTANKYLTQETQSSDTQSILDCKGYYGTSCDPIAELQWIQRTTWNYEDTTVSLQWRHSDSIEIEPGERAGVYEAFREIDSYDYFDLFASYTFNENTKFTFGIDNLFEKDPPVVGNEAGDTSSNSGNTFPSNYDVLGRKFKMGVKFQF</sequence>
<name>A0A244CU82_PSEDV</name>
<keyword evidence="14" id="KW-1185">Reference proteome</keyword>
<evidence type="ECO:0000256" key="10">
    <source>
        <dbReference type="SAM" id="SignalP"/>
    </source>
</evidence>
<evidence type="ECO:0000256" key="1">
    <source>
        <dbReference type="ARBA" id="ARBA00004571"/>
    </source>
</evidence>
<keyword evidence="2 8" id="KW-0813">Transport</keyword>
<keyword evidence="5 9" id="KW-0798">TonB box</keyword>
<feature type="domain" description="TonB-dependent receptor plug" evidence="12">
    <location>
        <begin position="57"/>
        <end position="165"/>
    </location>
</feature>
<dbReference type="Proteomes" id="UP000194841">
    <property type="component" value="Unassembled WGS sequence"/>
</dbReference>
<evidence type="ECO:0000313" key="14">
    <source>
        <dbReference type="Proteomes" id="UP000194841"/>
    </source>
</evidence>
<evidence type="ECO:0000256" key="3">
    <source>
        <dbReference type="ARBA" id="ARBA00022452"/>
    </source>
</evidence>
<dbReference type="Pfam" id="PF00593">
    <property type="entry name" value="TonB_dep_Rec_b-barrel"/>
    <property type="match status" value="1"/>
</dbReference>
<keyword evidence="7 8" id="KW-0998">Cell outer membrane</keyword>
<comment type="similarity">
    <text evidence="8 9">Belongs to the TonB-dependent receptor family.</text>
</comment>
<reference evidence="13 14" key="1">
    <citation type="submission" date="2017-02" db="EMBL/GenBank/DDBJ databases">
        <title>Pseudoalteromonas ulvae TC14 Genome.</title>
        <authorList>
            <person name="Molmeret M."/>
        </authorList>
    </citation>
    <scope>NUCLEOTIDE SEQUENCE [LARGE SCALE GENOMIC DNA]</scope>
    <source>
        <strain evidence="13">TC14</strain>
    </source>
</reference>
<dbReference type="InterPro" id="IPR000531">
    <property type="entry name" value="Beta-barrel_TonB"/>
</dbReference>